<dbReference type="FunFam" id="3.40.50.720:FF:000080">
    <property type="entry name" value="Thiazole biosynthesis adenylyltransferase ThiF"/>
    <property type="match status" value="1"/>
</dbReference>
<dbReference type="GO" id="GO:0008146">
    <property type="term" value="F:sulfotransferase activity"/>
    <property type="evidence" value="ECO:0007669"/>
    <property type="project" value="TreeGrafter"/>
</dbReference>
<dbReference type="EMBL" id="BMAQ01000005">
    <property type="protein sequence ID" value="GFR37541.1"/>
    <property type="molecule type" value="Genomic_DNA"/>
</dbReference>
<reference evidence="3" key="1">
    <citation type="submission" date="2020-08" db="EMBL/GenBank/DDBJ databases">
        <authorList>
            <person name="Uke A."/>
            <person name="Chhe C."/>
            <person name="Baramee S."/>
            <person name="Kosugi A."/>
        </authorList>
    </citation>
    <scope>NUCLEOTIDE SEQUENCE</scope>
    <source>
        <strain evidence="3">DA-C8</strain>
    </source>
</reference>
<dbReference type="GO" id="GO:0016779">
    <property type="term" value="F:nucleotidyltransferase activity"/>
    <property type="evidence" value="ECO:0007669"/>
    <property type="project" value="TreeGrafter"/>
</dbReference>
<comment type="similarity">
    <text evidence="1">Belongs to the HesA/MoeB/ThiF family.</text>
</comment>
<gene>
    <name evidence="3" type="primary">moeB</name>
    <name evidence="3" type="ORF">PRECH8_08370</name>
</gene>
<protein>
    <submittedName>
        <fullName evidence="3">Thiamine/molybdopterin biosynthesis protein MoeB</fullName>
    </submittedName>
</protein>
<dbReference type="PANTHER" id="PTHR10953">
    <property type="entry name" value="UBIQUITIN-ACTIVATING ENZYME E1"/>
    <property type="match status" value="1"/>
</dbReference>
<dbReference type="Pfam" id="PF00899">
    <property type="entry name" value="ThiF"/>
    <property type="match status" value="1"/>
</dbReference>
<feature type="domain" description="THIF-type NAD/FAD binding fold" evidence="2">
    <location>
        <begin position="22"/>
        <end position="258"/>
    </location>
</feature>
<dbReference type="InterPro" id="IPR045886">
    <property type="entry name" value="ThiF/MoeB/HesA"/>
</dbReference>
<organism evidence="3 4">
    <name type="scientific">Insulibacter thermoxylanivorax</name>
    <dbReference type="NCBI Taxonomy" id="2749268"/>
    <lineage>
        <taxon>Bacteria</taxon>
        <taxon>Bacillati</taxon>
        <taxon>Bacillota</taxon>
        <taxon>Bacilli</taxon>
        <taxon>Bacillales</taxon>
        <taxon>Paenibacillaceae</taxon>
        <taxon>Insulibacter</taxon>
    </lineage>
</organism>
<proteinExistence type="inferred from homology"/>
<evidence type="ECO:0000313" key="4">
    <source>
        <dbReference type="Proteomes" id="UP000654993"/>
    </source>
</evidence>
<dbReference type="InterPro" id="IPR035985">
    <property type="entry name" value="Ubiquitin-activating_enz"/>
</dbReference>
<dbReference type="GO" id="GO:0004792">
    <property type="term" value="F:thiosulfate-cyanide sulfurtransferase activity"/>
    <property type="evidence" value="ECO:0007669"/>
    <property type="project" value="TreeGrafter"/>
</dbReference>
<dbReference type="GO" id="GO:0008641">
    <property type="term" value="F:ubiquitin-like modifier activating enzyme activity"/>
    <property type="evidence" value="ECO:0007669"/>
    <property type="project" value="InterPro"/>
</dbReference>
<keyword evidence="4" id="KW-1185">Reference proteome</keyword>
<name>A0A916QB77_9BACL</name>
<dbReference type="PANTHER" id="PTHR10953:SF102">
    <property type="entry name" value="ADENYLYLTRANSFERASE AND SULFURTRANSFERASE MOCS3"/>
    <property type="match status" value="1"/>
</dbReference>
<dbReference type="InterPro" id="IPR000594">
    <property type="entry name" value="ThiF_NAD_FAD-bd"/>
</dbReference>
<evidence type="ECO:0000313" key="3">
    <source>
        <dbReference type="EMBL" id="GFR37541.1"/>
    </source>
</evidence>
<dbReference type="RefSeq" id="WP_242457429.1">
    <property type="nucleotide sequence ID" value="NZ_BMAQ01000005.1"/>
</dbReference>
<evidence type="ECO:0000259" key="2">
    <source>
        <dbReference type="Pfam" id="PF00899"/>
    </source>
</evidence>
<dbReference type="Proteomes" id="UP000654993">
    <property type="component" value="Unassembled WGS sequence"/>
</dbReference>
<accession>A0A916QB77</accession>
<evidence type="ECO:0000256" key="1">
    <source>
        <dbReference type="ARBA" id="ARBA00009919"/>
    </source>
</evidence>
<sequence>MSLQEDHLQQHRKQEEAVEERYSRQILFAPIGRAGQERLAQSRVLIVGMGALGTVLANHLVRAGTGFVRITDRDYVEFSNLQRQMLFDEEDAREALPKAEAAARKLVRINSSVTIEPVITDVTARNIEELAADVDLILDGTDNFQTRYLMNDYAFRAKIPYVYGGVVSSRGMSAAFIPGRTPCFRCLLPEDGSAGGETCDTVGVLSPVVDIVASYQSAEALKILTGNLDAVRRSLFTFDVWHNRFYELKFPAPSKSCPTCAKGEYPALDLRRAAEVTTMCGRDSVQITGGQALDLKVWQERLSRVGKVTANPYLMRVQLPEGERLTLFPDGRVLVQGTSEPARARTLYARYIGM</sequence>
<reference evidence="3" key="2">
    <citation type="journal article" date="2021" name="Data Brief">
        <title>Draft genome sequence data of the facultative, thermophilic, xylanolytic bacterium Paenibacillus sp. strain DA-C8.</title>
        <authorList>
            <person name="Chhe C."/>
            <person name="Uke A."/>
            <person name="Baramee S."/>
            <person name="Ungkulpasvich U."/>
            <person name="Tachaapaikoon C."/>
            <person name="Pason P."/>
            <person name="Waeonukul R."/>
            <person name="Ratanakhanokchai K."/>
            <person name="Kosugi A."/>
        </authorList>
    </citation>
    <scope>NUCLEOTIDE SEQUENCE</scope>
    <source>
        <strain evidence="3">DA-C8</strain>
    </source>
</reference>
<dbReference type="AlphaFoldDB" id="A0A916QB77"/>
<dbReference type="CDD" id="cd00757">
    <property type="entry name" value="ThiF_MoeB_HesA_family"/>
    <property type="match status" value="1"/>
</dbReference>
<comment type="caution">
    <text evidence="3">The sequence shown here is derived from an EMBL/GenBank/DDBJ whole genome shotgun (WGS) entry which is preliminary data.</text>
</comment>
<dbReference type="GO" id="GO:0005829">
    <property type="term" value="C:cytosol"/>
    <property type="evidence" value="ECO:0007669"/>
    <property type="project" value="TreeGrafter"/>
</dbReference>
<dbReference type="Gene3D" id="3.40.50.720">
    <property type="entry name" value="NAD(P)-binding Rossmann-like Domain"/>
    <property type="match status" value="1"/>
</dbReference>
<dbReference type="SUPFAM" id="SSF69572">
    <property type="entry name" value="Activating enzymes of the ubiquitin-like proteins"/>
    <property type="match status" value="1"/>
</dbReference>